<dbReference type="EMBL" id="FQZV01000041">
    <property type="protein sequence ID" value="SHJ78646.1"/>
    <property type="molecule type" value="Genomic_DNA"/>
</dbReference>
<evidence type="ECO:0000256" key="1">
    <source>
        <dbReference type="SAM" id="MobiDB-lite"/>
    </source>
</evidence>
<protein>
    <submittedName>
        <fullName evidence="3">Reverse transcriptase (RNA-dependent DNA polymerase)</fullName>
    </submittedName>
</protein>
<organism evidence="3 4">
    <name type="scientific">Geosporobacter subterraneus DSM 17957</name>
    <dbReference type="NCBI Taxonomy" id="1121919"/>
    <lineage>
        <taxon>Bacteria</taxon>
        <taxon>Bacillati</taxon>
        <taxon>Bacillota</taxon>
        <taxon>Clostridia</taxon>
        <taxon>Peptostreptococcales</taxon>
        <taxon>Thermotaleaceae</taxon>
        <taxon>Geosporobacter</taxon>
    </lineage>
</organism>
<evidence type="ECO:0000259" key="2">
    <source>
        <dbReference type="PROSITE" id="PS50878"/>
    </source>
</evidence>
<keyword evidence="3" id="KW-0695">RNA-directed DNA polymerase</keyword>
<dbReference type="PANTHER" id="PTHR34047:SF8">
    <property type="entry name" value="PROTEIN YKFC"/>
    <property type="match status" value="1"/>
</dbReference>
<keyword evidence="4" id="KW-1185">Reference proteome</keyword>
<dbReference type="RefSeq" id="WP_242946381.1">
    <property type="nucleotide sequence ID" value="NZ_FQZV01000041.1"/>
</dbReference>
<dbReference type="SUPFAM" id="SSF56672">
    <property type="entry name" value="DNA/RNA polymerases"/>
    <property type="match status" value="1"/>
</dbReference>
<keyword evidence="3" id="KW-0548">Nucleotidyltransferase</keyword>
<dbReference type="STRING" id="1121919.SAMN02745975_02875"/>
<gene>
    <name evidence="3" type="ORF">SAMN02745975_02875</name>
</gene>
<evidence type="ECO:0000313" key="4">
    <source>
        <dbReference type="Proteomes" id="UP000184536"/>
    </source>
</evidence>
<accession>A0A1M6M5A6</accession>
<feature type="region of interest" description="Disordered" evidence="1">
    <location>
        <begin position="1"/>
        <end position="64"/>
    </location>
</feature>
<sequence>MPCTPNAGNSNNARNVNTDGTLNNNNAYIGSGGVRPDLEEFATEYGDEPESREPQQRRAYPSRMGKHKIADVKASADGALTISGKEVFILHEDHTSLSDFERMADFNNLYAAYLDARKGKRWKLAVARFEVNVLENITYIHYMLTTKKYKLSPYNCFMVHEPKERLIMYNSFRDKIVQHSLCDNVLEPRLQKTFILDNYASQKGKGTHFGLGRLKKFMRDYYRHYGADGWVLKCDVKKYFYSIDHDILKSQIRRHIHDPDVLWLIDMIIDSTEGKGIPIGNHTSQWFAVLYLSGMDHFIKEQLRIKYYGRYMDDFYLIHHDKEYLKYCLSEILKYVEKLGLELNGKTSIFPLYQGIDFLGFRTYMTESGKVIQKIRRDSKNRIRRKLKKFRKLLDEGRIDFENILASYTSWTGHAGHGNSHHLIRRMDELFYSLFSKELEGYHGKTNINVERWRRREIGQHKV</sequence>
<dbReference type="Proteomes" id="UP000184536">
    <property type="component" value="Unassembled WGS sequence"/>
</dbReference>
<dbReference type="AlphaFoldDB" id="A0A1M6M5A6"/>
<dbReference type="CDD" id="cd01646">
    <property type="entry name" value="RT_Bac_retron_I"/>
    <property type="match status" value="1"/>
</dbReference>
<name>A0A1M6M5A6_9FIRM</name>
<reference evidence="4" key="1">
    <citation type="submission" date="2016-11" db="EMBL/GenBank/DDBJ databases">
        <authorList>
            <person name="Varghese N."/>
            <person name="Submissions S."/>
        </authorList>
    </citation>
    <scope>NUCLEOTIDE SEQUENCE [LARGE SCALE GENOMIC DNA]</scope>
    <source>
        <strain evidence="4">DSM 17957</strain>
    </source>
</reference>
<keyword evidence="3" id="KW-0808">Transferase</keyword>
<dbReference type="PROSITE" id="PS50878">
    <property type="entry name" value="RT_POL"/>
    <property type="match status" value="1"/>
</dbReference>
<feature type="compositionally biased region" description="Acidic residues" evidence="1">
    <location>
        <begin position="39"/>
        <end position="48"/>
    </location>
</feature>
<evidence type="ECO:0000313" key="3">
    <source>
        <dbReference type="EMBL" id="SHJ78646.1"/>
    </source>
</evidence>
<dbReference type="Pfam" id="PF00078">
    <property type="entry name" value="RVT_1"/>
    <property type="match status" value="1"/>
</dbReference>
<dbReference type="InterPro" id="IPR000477">
    <property type="entry name" value="RT_dom"/>
</dbReference>
<dbReference type="InterPro" id="IPR043502">
    <property type="entry name" value="DNA/RNA_pol_sf"/>
</dbReference>
<dbReference type="PANTHER" id="PTHR34047">
    <property type="entry name" value="NUCLEAR INTRON MATURASE 1, MITOCHONDRIAL-RELATED"/>
    <property type="match status" value="1"/>
</dbReference>
<feature type="compositionally biased region" description="Low complexity" evidence="1">
    <location>
        <begin position="1"/>
        <end position="26"/>
    </location>
</feature>
<feature type="domain" description="Reverse transcriptase" evidence="2">
    <location>
        <begin position="140"/>
        <end position="363"/>
    </location>
</feature>
<dbReference type="InterPro" id="IPR051083">
    <property type="entry name" value="GrpII_Intron_Splice-Mob/Def"/>
</dbReference>
<proteinExistence type="predicted"/>
<dbReference type="GO" id="GO:0003964">
    <property type="term" value="F:RNA-directed DNA polymerase activity"/>
    <property type="evidence" value="ECO:0007669"/>
    <property type="project" value="UniProtKB-KW"/>
</dbReference>